<evidence type="ECO:0000313" key="2">
    <source>
        <dbReference type="EMBL" id="KPI88416.1"/>
    </source>
</evidence>
<feature type="region of interest" description="Disordered" evidence="1">
    <location>
        <begin position="2051"/>
        <end position="2098"/>
    </location>
</feature>
<feature type="region of interest" description="Disordered" evidence="1">
    <location>
        <begin position="1345"/>
        <end position="1364"/>
    </location>
</feature>
<dbReference type="GO" id="GO:0060271">
    <property type="term" value="P:cilium assembly"/>
    <property type="evidence" value="ECO:0007669"/>
    <property type="project" value="TreeGrafter"/>
</dbReference>
<feature type="compositionally biased region" description="Low complexity" evidence="1">
    <location>
        <begin position="3167"/>
        <end position="3189"/>
    </location>
</feature>
<accession>A0A0N0P757</accession>
<name>A0A0N0P757_LEPSE</name>
<feature type="region of interest" description="Disordered" evidence="1">
    <location>
        <begin position="1167"/>
        <end position="1195"/>
    </location>
</feature>
<organism evidence="2 3">
    <name type="scientific">Leptomonas seymouri</name>
    <dbReference type="NCBI Taxonomy" id="5684"/>
    <lineage>
        <taxon>Eukaryota</taxon>
        <taxon>Discoba</taxon>
        <taxon>Euglenozoa</taxon>
        <taxon>Kinetoplastea</taxon>
        <taxon>Metakinetoplastina</taxon>
        <taxon>Trypanosomatida</taxon>
        <taxon>Trypanosomatidae</taxon>
        <taxon>Leishmaniinae</taxon>
        <taxon>Leptomonas</taxon>
    </lineage>
</organism>
<sequence>MTASAALHTATTSRTAMTAMAAIAAAVQHAVAYLVTAQWVPTSFGAGVWNPSVDAAQWRESRRAGASNTASTAAAAAGGSNYGSGGGVPPVMNGTRLLVVLWACMAQVQQQCMLLSGRPAFAEALASAAKDVEYIDASADDVEVEEKEAEEESPGRTAASPSHASTSQKQTPSKSPAPRKAATKGKAPLASTSPSVTRSEGAGLAGETAAATVSPSSPVPVELRHAHPAVAHLAGQFPRMALDVILHLVGVVETSDAVPHAPPYQGSSSSSGKHAAKYGEGAAGQDGVSLRRFNDTSERRATRGARQRTSISAYVGDVTNAGLGLVSGAGACYPTSAAATAAALRLRALQCVYRGCVEALEVLLHAAAVKSTSAAESKAARNAAAAAPLQEVTYPPSLQLPGALTSATAAGGEWQQSFSPLSTLTYATVWHDAVDVLGYCDETETEGDVMASRGCGALHDGQTTPPLRHARLFSPAAAPNSAAPSVCCLYNPSDTRCVLRWISWEALFNAVDGDAAATEKGAGLFFTPKSLVEAGVVRAVTALRTLAFASPRLAVAVRVGLSMESWWRAQFSSSIRKNAAGKSAGNTPPADITKKGARAEAATLRAAASTSVECALRCIQLLRVLPLAVMLHQSQRHHAQQQQQQQNAIQKESPLMFVMRHFQDAAYALDTVTPLSPAPSSSSDSSSAREARHSGESLAPSDSPLPLVAVHSGADDYAHLAAEAQASLQLSSYQRRALSGVNGYNAVALREYYEREDMNDAQTFTDEAWSPLPSSMGLYKVAAVLVERVVAALCPAVDESQRWNSGFMPPSPPCVTLLLRPITTDAGSLLLRCGEALRAQWQQQRTRRLLQQGGHETTAASTEDAVAAAARDPSRVQEELEAREESHYATIVSCALSFLWRSNSGGAPQLDERGVTAVTRRASAGFLQLLPSETAERGAAMSYMAPVQLSRRLAHGATVRRLLELTRAHLQDHVESLLWHAAAVAAAPHGGVRGDASHTRSVFNRLPQTKNSSPITAAQQASQRRALVAARDGLTELTHTWVTVRWQLARLQTLHADYAARHLDLETLQQRHDQQQIYGRPTAKELRILRTLEEDAPLLPTTAKDEEVRLKRWVKDQQHTAAGSVLANSSQLLQALVCAALVPLNSADPSAQQKLVDEAVRVLTDVEKNAGNETPHQRGSDAASRSSTAQQQQQAPRYAQEPLVIYTPILLWCYLAEACSRCGTAEQTALVRSVLDHHLLRESPEVRTASPADTVLTTAPFVQRLLLQPRWSSLEDCSPTTRMAFCRALRMLASRSTSSSSSALSSLQSAYRVLLALQIQQLPDPSAVTSTTLLTAQHGTDRMKSITSSLASGSADSPQRHTPSSKFALSSAQQLLSFITEYLSRSGDTATSHGGSPAAALLLPLLVELCSVLLHLPSAFPQWADGEIQLFALRVLTLFKQQQLALLTASPSPLTVGATNTTAGAAAAMMDVFLQLLWTTFAHVWNSVFRNPNPRQRRFLHSSTAATQWARRVFDQHRLNTQQPAVARPDEDSGEHGDDEGKSSTSRRARSSSRKRGSSNQNASAGGAPAPDAAVPSVTSVIDSALPLNFVGVAYLPESDDGSHHHQDEERSVATSSPAVAGAGEGESPERHRASPPATKIGSTSNARSNSCDGSASLPTVSLHARMPCEYVELLEDILFHMPPLWTCTMAPPGAAVIPAVAAAPNRNANDTSFSSGKSTCRVLAPQVVSATAVNSTAVSENEGMPRMQTQYDFASYAALQAAQALRESQRSTGSTSTTGEPKVSVLASGQLYGLPPIYMEVVAALQLYDAAMINSNSNTTGSSGNSNGVPLQGASSSTSAAAAAAAGARGGVARLVNSAAAVPAVSAACLALLETLNKYREDPNYAKLSMHVVRQMLAFCNDDSQSGPVGGGMANAAGGTGGASTGSNNRKKTPAGGGAEGGFGGGVGGRSFTGVSAAAVTVDVRHVIRSVREQIHENHNAIRSFLASVDAETEVWLTRGGFSLAGQVQQQQQNHSPQGSLSSGAHLPPAAATAATAAAADAGGAGKTKAAAASARKTGKRGLKKRGGGRGRKANASASEQETDEDDASPAGDEAPSTGVPYTKVKCVFSFMEEQKLKQLTCAVARWRRSRAGRLLRQRYVQFNTPYLAQLHLIEAALLHMGATMQRDAAKQKLALQGPLALTEGSSGGAQAASAGGAAYASFRVSPRDKKKATCVCPPANSRDGADAEDPPSATEELLRHCVQASNLFENLWLPARIAAAVQLAVSHLQKNPLPLTLSPTTSSPSPSHDRRMTGPALVTQLLAAPLFCLAAVQHGYCDARRDVHNCVLQPVVIKVGAEVSWSHRDDFVSAVPSLFTLASAVGQRSEQQMAHRAGAQAKRQRRYELLQLSWCVEEEAETRVEAIRDELQERVRIIQQAQHQLLPITGLSPSLKARLVSAADLLALVPERKRTKNFLSSMGQKRAAEESVSTAAQPNRAAVHAIALGASNSLPYSPFEGMRGAVAAPQGDGGLSSQQSAVEVATTRRRRENESISPSPSAPHIDAACYGPDLSEACLISQLLSLAQMLEHVSPKTCAAAYRVAQKLTNGRCATELLPRLMRVEEDGGCGRDAVAATLKAYEQALRSVSDGAWLLRSARMVRRQWSASPRLPKATMNHNEKSAKCNTSVSSAMSWKAVVEAYQRAAQALRAAGLLQPLGECLYELGNVYAAATRMKEAERNWKDALDCLLSTPHVFHDWHTQRSVPPLPFSTSSPSSSCTNRGGVEELLWMTAALTSLAERAYAADASRATDAQLLCALLVHRYWRLPAVVEGGGSNSKDPARWSSGHGTALPYSAYNQLDVASLSATSTAYSDGKASRGSPSQRVATEMPDDLSHIVRALTNAAHLLVQSHFSNEAAVLGAFSDFMATIHLQQVELTVEARLVRATAAAELGSFSASMRHLHSVCVGAGLPQPVRGVLGVDNLPGYYSIASAAAAAAAARQAGASSLPAAPGVAKKTAAGVGTLTGGGGGGGVNGGAGGGSASAAASAGGALSPCAAATVLPASVAALFHFYRDHESPSSPHNTAAIPSFVLACLPGLAVDAVTSVSAPTSRQVAATSALPLVGRLLPSAALESRYGVCLLRKLYLAIAEVLVRLGTCDPVYLFRSPPSLSSLPRAVGGSEGGGSGAASTEPTTPAPTLATTTGSGTSSVIRRCTSASGGGGGGHPRLSLSSPSPLLPFMTLATGERPTNACTEACRYAQLLLNSLCSTDVRFIMVGQPSTVGAVAGAGVETDGATTSRSTRVPGETVARSRTNTTSGDVGRLGSEPVAAAAAAAALVQGPAGEVEHDGAALSADSVRVLNTLGAISQWAVLLTGEVLAAQGQYTACLQLLTSIIAEYNDVQAGPSQPATGAEGEQQLLQSPQPKSASATDLLRRYGLQSNVGGSSGTQSGVSLPFNFTYVYWMRVWRLMCRCYSPLRQYVQLENAARAQGLRLCDAFGDTSTQRPVFQLYRLYALTQMGQLKEAADVAADMQREGVSCMTPSQGDAAAAVDSEAAGILDDGSVAAALRWWKAGQRSTGESPWSSTLSFQRLVTQLLKGAVAERGVLPWRALSPSQPVVALASPDAHAVVPLCPLSGCAKTRDLWRLHYAMNHYAFELQWQMLQGSPFSPPSIPSTLEKRREKGSGALASVRRPQQPLGGQASVNASGSGRNSTPPPGSISTDSLPISFAPNPNASLLLREALEAVCTQYTTQAHPGHWLESRLLLTRIKARGVCDMLNARHQHNENSATVEFALHSGVSTPDAAAEPSRAVPILSSRDAALRALPTPVREVCEELLSTLQLFIEFFVQRHALLRVILLDLAAVLSTYISDVRTRRQRDAKRGALATEVALLPQFEATVAACVLLAGLVSDMERRVRTGAECFRGYFTDPRLASTESCDALAALLQSQWPESLCTAVQQTHDNVGQLQIVSTRANAHCVGSGTSPSPVEAISHPFYTLPSVQQQLFGSSAASGYGTAASGGASGAASAGNNSSGRCSSAGNRDQGAASSTGGFKRGGAAAAQSATAAAAASESSTSPLLSVPTLALTFTTLTDEAAAVQALTPVATVLEHDTAVQLLTSHLQSLSPPINCTYLCYRDDTRYQLLKAIGAVLIQQQQLQQPPQRGAGGQSRGGNMAAKRPGTMSGPAGSSQVGFSAPGSAMLNFTEADVWKALLPPVLLSAIPADLFSAVGPDTLGAPLYNSVAAAAVSVPVRPPSSLGKRPGQSLPAAAGGGAAGRRHGESTAASWLLLLAVSPLQDASITEAPGLTSSASSTAPASVDTAVLLPPANLVAAANGGGINGNAGSDGAAGAMTMQGASMPQGGGTAGGGSSGVCTRGRGNLRPSGVGSNNTANTFTSPHRSSEQDSAMGYAGSSGTIWPPALSSTSSRAACLVPSTNWMFLDHIRQEGLSLLPSRIDESAAMQLKGASSATGSRTHVASKATRGIHVAATAAGTALSPSAVTTSSGPQERAKAPPLGSLEPSALGPAALRWRSVSLVLSDSTVQMLRRHLRTVQRCLYRVKEVGVTADTADPVNTVVEVTPLAKVSSTSFEVAKADADSGPGENSTRSALAAAVSRAQQTLRSHLAASGVAMNATNGVGSGGGAGLGLGGIGGTSYAPTASATAGGSLAATGSNAPAASANSATGNAAPTLRKTVSRIGGINISVNTSVNNNAAHATSSGNNTDPSLPAQAAGAPNENSAMYDDLAEAVRCRQTAERERQREQYAEELDEAVTSFLRELLEAIVSAVAGSGPSVAAMDETRVELEVQRLMPRCALSPAMVDFLCEWLGGISAATADGDEGEEEADAADYLARSSASYSGSSFHTSLCFYNAGLHEWMQRIAQYLAGHHQQ</sequence>
<feature type="region of interest" description="Disordered" evidence="1">
    <location>
        <begin position="2213"/>
        <end position="2234"/>
    </location>
</feature>
<feature type="region of interest" description="Disordered" evidence="1">
    <location>
        <begin position="4137"/>
        <end position="4170"/>
    </location>
</feature>
<dbReference type="OMA" id="FTEADVW"/>
<feature type="compositionally biased region" description="Polar residues" evidence="1">
    <location>
        <begin position="3397"/>
        <end position="3406"/>
    </location>
</feature>
<dbReference type="PANTHER" id="PTHR33487">
    <property type="entry name" value="CILIA- AND FLAGELLA-ASSOCIATED PROTEIN 54"/>
    <property type="match status" value="1"/>
</dbReference>
<dbReference type="PANTHER" id="PTHR33487:SF1">
    <property type="entry name" value="CILIA- AND FLAGELLA-ASSOCIATED PROTEIN 54"/>
    <property type="match status" value="1"/>
</dbReference>
<feature type="compositionally biased region" description="Basic and acidic residues" evidence="1">
    <location>
        <begin position="292"/>
        <end position="301"/>
    </location>
</feature>
<keyword evidence="3" id="KW-1185">Reference proteome</keyword>
<dbReference type="OrthoDB" id="2104158at2759"/>
<feature type="compositionally biased region" description="Basic and acidic residues" evidence="1">
    <location>
        <begin position="1167"/>
        <end position="1179"/>
    </location>
</feature>
<feature type="region of interest" description="Disordered" evidence="1">
    <location>
        <begin position="4233"/>
        <end position="4257"/>
    </location>
</feature>
<feature type="compositionally biased region" description="Basic and acidic residues" evidence="1">
    <location>
        <begin position="1528"/>
        <end position="1542"/>
    </location>
</feature>
<feature type="compositionally biased region" description="Basic residues" evidence="1">
    <location>
        <begin position="1545"/>
        <end position="1557"/>
    </location>
</feature>
<feature type="compositionally biased region" description="Polar residues" evidence="1">
    <location>
        <begin position="3682"/>
        <end position="3706"/>
    </location>
</feature>
<reference evidence="2 3" key="1">
    <citation type="journal article" date="2015" name="PLoS Pathog.">
        <title>Leptomonas seymouri: Adaptations to the Dixenous Life Cycle Analyzed by Genome Sequencing, Transcriptome Profiling and Co-infection with Leishmania donovani.</title>
        <authorList>
            <person name="Kraeva N."/>
            <person name="Butenko A."/>
            <person name="Hlavacova J."/>
            <person name="Kostygov A."/>
            <person name="Myskova J."/>
            <person name="Grybchuk D."/>
            <person name="Lestinova T."/>
            <person name="Votypka J."/>
            <person name="Volf P."/>
            <person name="Opperdoes F."/>
            <person name="Flegontov P."/>
            <person name="Lukes J."/>
            <person name="Yurchenko V."/>
        </authorList>
    </citation>
    <scope>NUCLEOTIDE SEQUENCE [LARGE SCALE GENOMIC DNA]</scope>
    <source>
        <strain evidence="2 3">ATCC 30220</strain>
    </source>
</reference>
<feature type="compositionally biased region" description="Polar residues" evidence="1">
    <location>
        <begin position="159"/>
        <end position="174"/>
    </location>
</feature>
<feature type="region of interest" description="Disordered" evidence="1">
    <location>
        <begin position="2008"/>
        <end position="2030"/>
    </location>
</feature>
<feature type="compositionally biased region" description="Low complexity" evidence="1">
    <location>
        <begin position="200"/>
        <end position="212"/>
    </location>
</feature>
<dbReference type="Proteomes" id="UP000038009">
    <property type="component" value="Unassembled WGS sequence"/>
</dbReference>
<feature type="region of interest" description="Disordered" evidence="1">
    <location>
        <begin position="4642"/>
        <end position="4665"/>
    </location>
</feature>
<feature type="region of interest" description="Disordered" evidence="1">
    <location>
        <begin position="1911"/>
        <end position="1943"/>
    </location>
</feature>
<feature type="compositionally biased region" description="Polar residues" evidence="1">
    <location>
        <begin position="2015"/>
        <end position="2024"/>
    </location>
</feature>
<evidence type="ECO:0000313" key="3">
    <source>
        <dbReference type="Proteomes" id="UP000038009"/>
    </source>
</evidence>
<feature type="compositionally biased region" description="Low complexity" evidence="1">
    <location>
        <begin position="2275"/>
        <end position="2288"/>
    </location>
</feature>
<feature type="region of interest" description="Disordered" evidence="1">
    <location>
        <begin position="3651"/>
        <end position="3706"/>
    </location>
</feature>
<protein>
    <submittedName>
        <fullName evidence="2">Uncharacterized protein</fullName>
    </submittedName>
</protein>
<feature type="compositionally biased region" description="Polar residues" evidence="1">
    <location>
        <begin position="4475"/>
        <end position="4486"/>
    </location>
</feature>
<feature type="region of interest" description="Disordered" evidence="1">
    <location>
        <begin position="4475"/>
        <end position="4498"/>
    </location>
</feature>
<dbReference type="VEuPathDB" id="TriTrypDB:Lsey_0051_0140"/>
<feature type="region of interest" description="Disordered" evidence="1">
    <location>
        <begin position="673"/>
        <end position="705"/>
    </location>
</feature>
<feature type="compositionally biased region" description="Low complexity" evidence="1">
    <location>
        <begin position="4001"/>
        <end position="4021"/>
    </location>
</feature>
<feature type="compositionally biased region" description="Acidic residues" evidence="1">
    <location>
        <begin position="139"/>
        <end position="152"/>
    </location>
</feature>
<feature type="region of interest" description="Disordered" evidence="1">
    <location>
        <begin position="1523"/>
        <end position="1574"/>
    </location>
</feature>
<feature type="region of interest" description="Disordered" evidence="1">
    <location>
        <begin position="2275"/>
        <end position="2294"/>
    </location>
</feature>
<dbReference type="EMBL" id="LJSK01000051">
    <property type="protein sequence ID" value="KPI88416.1"/>
    <property type="molecule type" value="Genomic_DNA"/>
</dbReference>
<feature type="region of interest" description="Disordered" evidence="1">
    <location>
        <begin position="260"/>
        <end position="307"/>
    </location>
</feature>
<feature type="region of interest" description="Disordered" evidence="1">
    <location>
        <begin position="4691"/>
        <end position="4715"/>
    </location>
</feature>
<evidence type="ECO:0000256" key="1">
    <source>
        <dbReference type="SAM" id="MobiDB-lite"/>
    </source>
</evidence>
<comment type="caution">
    <text evidence="2">The sequence shown here is derived from an EMBL/GenBank/DDBJ whole genome shotgun (WGS) entry which is preliminary data.</text>
</comment>
<feature type="compositionally biased region" description="Polar residues" evidence="1">
    <location>
        <begin position="1641"/>
        <end position="1655"/>
    </location>
</feature>
<feature type="region of interest" description="Disordered" evidence="1">
    <location>
        <begin position="1599"/>
        <end position="1655"/>
    </location>
</feature>
<feature type="region of interest" description="Disordered" evidence="1">
    <location>
        <begin position="4001"/>
        <end position="4033"/>
    </location>
</feature>
<feature type="compositionally biased region" description="Low complexity" evidence="1">
    <location>
        <begin position="1180"/>
        <end position="1195"/>
    </location>
</feature>
<feature type="region of interest" description="Disordered" evidence="1">
    <location>
        <begin position="139"/>
        <end position="218"/>
    </location>
</feature>
<feature type="region of interest" description="Disordered" evidence="1">
    <location>
        <begin position="3154"/>
        <end position="3212"/>
    </location>
</feature>
<feature type="region of interest" description="Disordered" evidence="1">
    <location>
        <begin position="3384"/>
        <end position="3406"/>
    </location>
</feature>
<feature type="compositionally biased region" description="Polar residues" evidence="1">
    <location>
        <begin position="4365"/>
        <end position="4378"/>
    </location>
</feature>
<feature type="region of interest" description="Disordered" evidence="1">
    <location>
        <begin position="4359"/>
        <end position="4391"/>
    </location>
</feature>
<feature type="compositionally biased region" description="Basic residues" evidence="1">
    <location>
        <begin position="2058"/>
        <end position="2074"/>
    </location>
</feature>
<proteinExistence type="predicted"/>
<feature type="compositionally biased region" description="Gly residues" evidence="1">
    <location>
        <begin position="1911"/>
        <end position="1925"/>
    </location>
</feature>
<feature type="compositionally biased region" description="Low complexity" evidence="1">
    <location>
        <begin position="1563"/>
        <end position="1574"/>
    </location>
</feature>
<feature type="compositionally biased region" description="Basic and acidic residues" evidence="1">
    <location>
        <begin position="1601"/>
        <end position="1612"/>
    </location>
</feature>
<gene>
    <name evidence="2" type="ORF">ABL78_2481</name>
</gene>